<name>A0A9K3NBB7_HELAN</name>
<dbReference type="Gramene" id="mRNA:HanXRQr2_Chr09g0415541">
    <property type="protein sequence ID" value="CDS:HanXRQr2_Chr09g0415541.1"/>
    <property type="gene ID" value="HanXRQr2_Chr09g0415541"/>
</dbReference>
<keyword evidence="4" id="KW-1185">Reference proteome</keyword>
<feature type="region of interest" description="Disordered" evidence="1">
    <location>
        <begin position="94"/>
        <end position="113"/>
    </location>
</feature>
<dbReference type="AlphaFoldDB" id="A0A9K3NBB7"/>
<comment type="caution">
    <text evidence="3">The sequence shown here is derived from an EMBL/GenBank/DDBJ whole genome shotgun (WGS) entry which is preliminary data.</text>
</comment>
<gene>
    <name evidence="3" type="ORF">HanXRQr2_Chr09g0415541</name>
</gene>
<proteinExistence type="predicted"/>
<sequence>MVPECLHGNNFETSSSIYSEQKKIDLLSLYELVARDGGYRDVTTENIWPVIAKDLEFDYQDGDYMRIIYAMYLDVLEYYYRFKSIQEKLHDKEMVNEEEGPSQGCHRRRKSAGDIHDDADSAQYALFAGNGWEDDWNLQKKRKRFNFNHMRKAVEDANRSVMQQASKHN</sequence>
<organism evidence="3 4">
    <name type="scientific">Helianthus annuus</name>
    <name type="common">Common sunflower</name>
    <dbReference type="NCBI Taxonomy" id="4232"/>
    <lineage>
        <taxon>Eukaryota</taxon>
        <taxon>Viridiplantae</taxon>
        <taxon>Streptophyta</taxon>
        <taxon>Embryophyta</taxon>
        <taxon>Tracheophyta</taxon>
        <taxon>Spermatophyta</taxon>
        <taxon>Magnoliopsida</taxon>
        <taxon>eudicotyledons</taxon>
        <taxon>Gunneridae</taxon>
        <taxon>Pentapetalae</taxon>
        <taxon>asterids</taxon>
        <taxon>campanulids</taxon>
        <taxon>Asterales</taxon>
        <taxon>Asteraceae</taxon>
        <taxon>Asteroideae</taxon>
        <taxon>Heliantheae alliance</taxon>
        <taxon>Heliantheae</taxon>
        <taxon>Helianthus</taxon>
    </lineage>
</organism>
<reference evidence="3" key="1">
    <citation type="journal article" date="2017" name="Nature">
        <title>The sunflower genome provides insights into oil metabolism, flowering and Asterid evolution.</title>
        <authorList>
            <person name="Badouin H."/>
            <person name="Gouzy J."/>
            <person name="Grassa C.J."/>
            <person name="Murat F."/>
            <person name="Staton S.E."/>
            <person name="Cottret L."/>
            <person name="Lelandais-Briere C."/>
            <person name="Owens G.L."/>
            <person name="Carrere S."/>
            <person name="Mayjonade B."/>
            <person name="Legrand L."/>
            <person name="Gill N."/>
            <person name="Kane N.C."/>
            <person name="Bowers J.E."/>
            <person name="Hubner S."/>
            <person name="Bellec A."/>
            <person name="Berard A."/>
            <person name="Berges H."/>
            <person name="Blanchet N."/>
            <person name="Boniface M.C."/>
            <person name="Brunel D."/>
            <person name="Catrice O."/>
            <person name="Chaidir N."/>
            <person name="Claudel C."/>
            <person name="Donnadieu C."/>
            <person name="Faraut T."/>
            <person name="Fievet G."/>
            <person name="Helmstetter N."/>
            <person name="King M."/>
            <person name="Knapp S.J."/>
            <person name="Lai Z."/>
            <person name="Le Paslier M.C."/>
            <person name="Lippi Y."/>
            <person name="Lorenzon L."/>
            <person name="Mandel J.R."/>
            <person name="Marage G."/>
            <person name="Marchand G."/>
            <person name="Marquand E."/>
            <person name="Bret-Mestries E."/>
            <person name="Morien E."/>
            <person name="Nambeesan S."/>
            <person name="Nguyen T."/>
            <person name="Pegot-Espagnet P."/>
            <person name="Pouilly N."/>
            <person name="Raftis F."/>
            <person name="Sallet E."/>
            <person name="Schiex T."/>
            <person name="Thomas J."/>
            <person name="Vandecasteele C."/>
            <person name="Vares D."/>
            <person name="Vear F."/>
            <person name="Vautrin S."/>
            <person name="Crespi M."/>
            <person name="Mangin B."/>
            <person name="Burke J.M."/>
            <person name="Salse J."/>
            <person name="Munos S."/>
            <person name="Vincourt P."/>
            <person name="Rieseberg L.H."/>
            <person name="Langlade N.B."/>
        </authorList>
    </citation>
    <scope>NUCLEOTIDE SEQUENCE</scope>
    <source>
        <tissue evidence="3">Leaves</tissue>
    </source>
</reference>
<evidence type="ECO:0000259" key="2">
    <source>
        <dbReference type="PROSITE" id="PS51011"/>
    </source>
</evidence>
<dbReference type="PANTHER" id="PTHR46410">
    <property type="entry name" value="AT-RICH INTERACTIVE DOMAIN-CONTAINING PROTEIN 2"/>
    <property type="match status" value="1"/>
</dbReference>
<reference evidence="3" key="2">
    <citation type="submission" date="2020-06" db="EMBL/GenBank/DDBJ databases">
        <title>Helianthus annuus Genome sequencing and assembly Release 2.</title>
        <authorList>
            <person name="Gouzy J."/>
            <person name="Langlade N."/>
            <person name="Munos S."/>
        </authorList>
    </citation>
    <scope>NUCLEOTIDE SEQUENCE</scope>
    <source>
        <tissue evidence="3">Leaves</tissue>
    </source>
</reference>
<dbReference type="GO" id="GO:0003677">
    <property type="term" value="F:DNA binding"/>
    <property type="evidence" value="ECO:0007669"/>
    <property type="project" value="InterPro"/>
</dbReference>
<protein>
    <submittedName>
        <fullName evidence="3">Transcription factor &amp; chromatin remodeling ARID family</fullName>
    </submittedName>
</protein>
<dbReference type="SUPFAM" id="SSF46774">
    <property type="entry name" value="ARID-like"/>
    <property type="match status" value="1"/>
</dbReference>
<evidence type="ECO:0000313" key="3">
    <source>
        <dbReference type="EMBL" id="KAF5793268.1"/>
    </source>
</evidence>
<dbReference type="InterPro" id="IPR036431">
    <property type="entry name" value="ARID_dom_sf"/>
</dbReference>
<accession>A0A9K3NBB7</accession>
<dbReference type="InterPro" id="IPR001606">
    <property type="entry name" value="ARID_dom"/>
</dbReference>
<evidence type="ECO:0000256" key="1">
    <source>
        <dbReference type="SAM" id="MobiDB-lite"/>
    </source>
</evidence>
<dbReference type="Proteomes" id="UP000215914">
    <property type="component" value="Unassembled WGS sequence"/>
</dbReference>
<dbReference type="CDD" id="cd16100">
    <property type="entry name" value="ARID"/>
    <property type="match status" value="1"/>
</dbReference>
<dbReference type="PROSITE" id="PS51011">
    <property type="entry name" value="ARID"/>
    <property type="match status" value="1"/>
</dbReference>
<dbReference type="PANTHER" id="PTHR46410:SF26">
    <property type="entry name" value="BULB-TYPE LECTIN DOMAIN-CONTAINING PROTEIN-RELATED"/>
    <property type="match status" value="1"/>
</dbReference>
<dbReference type="Pfam" id="PF01388">
    <property type="entry name" value="ARID"/>
    <property type="match status" value="1"/>
</dbReference>
<dbReference type="EMBL" id="MNCJ02000324">
    <property type="protein sequence ID" value="KAF5793268.1"/>
    <property type="molecule type" value="Genomic_DNA"/>
</dbReference>
<feature type="domain" description="ARID" evidence="2">
    <location>
        <begin position="1"/>
        <end position="81"/>
    </location>
</feature>
<evidence type="ECO:0000313" key="4">
    <source>
        <dbReference type="Proteomes" id="UP000215914"/>
    </source>
</evidence>
<dbReference type="Gene3D" id="1.10.150.60">
    <property type="entry name" value="ARID DNA-binding domain"/>
    <property type="match status" value="1"/>
</dbReference>